<name>A0AAJ4XMZ7_9BASI</name>
<organism evidence="2 3">
    <name type="scientific">Melanopsichium pennsylvanicum</name>
    <dbReference type="NCBI Taxonomy" id="63383"/>
    <lineage>
        <taxon>Eukaryota</taxon>
        <taxon>Fungi</taxon>
        <taxon>Dikarya</taxon>
        <taxon>Basidiomycota</taxon>
        <taxon>Ustilaginomycotina</taxon>
        <taxon>Ustilaginomycetes</taxon>
        <taxon>Ustilaginales</taxon>
        <taxon>Ustilaginaceae</taxon>
        <taxon>Melanopsichium</taxon>
    </lineage>
</organism>
<dbReference type="AlphaFoldDB" id="A0AAJ4XMZ7"/>
<evidence type="ECO:0000313" key="3">
    <source>
        <dbReference type="Proteomes" id="UP001294444"/>
    </source>
</evidence>
<feature type="region of interest" description="Disordered" evidence="1">
    <location>
        <begin position="1"/>
        <end position="25"/>
    </location>
</feature>
<dbReference type="EMBL" id="OAPG01000009">
    <property type="protein sequence ID" value="SNX85324.1"/>
    <property type="molecule type" value="Genomic_DNA"/>
</dbReference>
<protein>
    <submittedName>
        <fullName evidence="2">Uncharacterized protein</fullName>
    </submittedName>
</protein>
<accession>A0AAJ4XMZ7</accession>
<keyword evidence="3" id="KW-1185">Reference proteome</keyword>
<comment type="caution">
    <text evidence="2">The sequence shown here is derived from an EMBL/GenBank/DDBJ whole genome shotgun (WGS) entry which is preliminary data.</text>
</comment>
<sequence length="88" mass="9954">MARNKKGKKGAGLDQGAFPPRPSLLIKHDDVEGSSPRLELEHEHDSNVAKRQYSIAEYNSLETRDMKSDLHHGRGLRTEWNGDFLVLT</sequence>
<gene>
    <name evidence="2" type="ORF">MEPE_04033</name>
</gene>
<evidence type="ECO:0000256" key="1">
    <source>
        <dbReference type="SAM" id="MobiDB-lite"/>
    </source>
</evidence>
<proteinExistence type="predicted"/>
<evidence type="ECO:0000313" key="2">
    <source>
        <dbReference type="EMBL" id="SNX85324.1"/>
    </source>
</evidence>
<dbReference type="Proteomes" id="UP001294444">
    <property type="component" value="Unassembled WGS sequence"/>
</dbReference>
<reference evidence="2" key="1">
    <citation type="submission" date="2023-10" db="EMBL/GenBank/DDBJ databases">
        <authorList>
            <person name="Guldener U."/>
        </authorList>
    </citation>
    <scope>NUCLEOTIDE SEQUENCE</scope>
    <source>
        <strain evidence="2">Mp4</strain>
    </source>
</reference>